<dbReference type="STRING" id="1121298.SAMN05444401_3783"/>
<evidence type="ECO:0000259" key="1">
    <source>
        <dbReference type="Pfam" id="PF01261"/>
    </source>
</evidence>
<feature type="domain" description="Xylose isomerase-like TIM barrel" evidence="1">
    <location>
        <begin position="41"/>
        <end position="259"/>
    </location>
</feature>
<dbReference type="InterPro" id="IPR036237">
    <property type="entry name" value="Xyl_isomerase-like_sf"/>
</dbReference>
<dbReference type="Pfam" id="PF01261">
    <property type="entry name" value="AP_endonuc_2"/>
    <property type="match status" value="1"/>
</dbReference>
<organism evidence="2 3">
    <name type="scientific">Clostridium amylolyticum</name>
    <dbReference type="NCBI Taxonomy" id="1121298"/>
    <lineage>
        <taxon>Bacteria</taxon>
        <taxon>Bacillati</taxon>
        <taxon>Bacillota</taxon>
        <taxon>Clostridia</taxon>
        <taxon>Eubacteriales</taxon>
        <taxon>Clostridiaceae</taxon>
        <taxon>Clostridium</taxon>
    </lineage>
</organism>
<evidence type="ECO:0000313" key="3">
    <source>
        <dbReference type="Proteomes" id="UP000184080"/>
    </source>
</evidence>
<dbReference type="PANTHER" id="PTHR12110">
    <property type="entry name" value="HYDROXYPYRUVATE ISOMERASE"/>
    <property type="match status" value="1"/>
</dbReference>
<reference evidence="2 3" key="1">
    <citation type="submission" date="2016-11" db="EMBL/GenBank/DDBJ databases">
        <authorList>
            <person name="Jaros S."/>
            <person name="Januszkiewicz K."/>
            <person name="Wedrychowicz H."/>
        </authorList>
    </citation>
    <scope>NUCLEOTIDE SEQUENCE [LARGE SCALE GENOMIC DNA]</scope>
    <source>
        <strain evidence="2 3">DSM 21864</strain>
    </source>
</reference>
<accession>A0A1M6LU73</accession>
<gene>
    <name evidence="2" type="ORF">SAMN05444401_3783</name>
</gene>
<dbReference type="OrthoDB" id="9801960at2"/>
<protein>
    <submittedName>
        <fullName evidence="2">Sugar phosphate isomerase/epimerase</fullName>
    </submittedName>
</protein>
<dbReference type="AlphaFoldDB" id="A0A1M6LU73"/>
<keyword evidence="2" id="KW-0413">Isomerase</keyword>
<proteinExistence type="predicted"/>
<dbReference type="InterPro" id="IPR013022">
    <property type="entry name" value="Xyl_isomerase-like_TIM-brl"/>
</dbReference>
<dbReference type="GO" id="GO:0016853">
    <property type="term" value="F:isomerase activity"/>
    <property type="evidence" value="ECO:0007669"/>
    <property type="project" value="UniProtKB-KW"/>
</dbReference>
<sequence length="263" mass="30471">MKIYASHLIETEEMKDILRKYPINLEIVNFGSAMILDNWQHYLKEYKKDMEEFISQREVTIHGPFVDMSPGSPDKEIRRVTRDRFQLAFNIAKELKAKHIIFHSGYIPKVSYAEEWLENSKEFWRGFTKDNLNDLKTNMNHEGLEIHIENVFDEDYVLIKELIEYINYPSVSACLDIGHANASSPKSLDHWIKGLGKSIGYVHLHNNDGKHDYHNPLTNGTIDIKTTLNQLKLTVPNAPWSLEIFSKEGIIDSIELIKSIATI</sequence>
<evidence type="ECO:0000313" key="2">
    <source>
        <dbReference type="EMBL" id="SHJ74696.1"/>
    </source>
</evidence>
<dbReference type="Proteomes" id="UP000184080">
    <property type="component" value="Unassembled WGS sequence"/>
</dbReference>
<dbReference type="Gene3D" id="3.20.20.150">
    <property type="entry name" value="Divalent-metal-dependent TIM barrel enzymes"/>
    <property type="match status" value="1"/>
</dbReference>
<dbReference type="RefSeq" id="WP_073010416.1">
    <property type="nucleotide sequence ID" value="NZ_FQZO01000007.1"/>
</dbReference>
<dbReference type="EMBL" id="FQZO01000007">
    <property type="protein sequence ID" value="SHJ74696.1"/>
    <property type="molecule type" value="Genomic_DNA"/>
</dbReference>
<dbReference type="InterPro" id="IPR050312">
    <property type="entry name" value="IolE/XylAMocC-like"/>
</dbReference>
<dbReference type="SUPFAM" id="SSF51658">
    <property type="entry name" value="Xylose isomerase-like"/>
    <property type="match status" value="1"/>
</dbReference>
<keyword evidence="3" id="KW-1185">Reference proteome</keyword>
<name>A0A1M6LU73_9CLOT</name>